<comment type="caution">
    <text evidence="3">The sequence shown here is derived from an EMBL/GenBank/DDBJ whole genome shotgun (WGS) entry which is preliminary data.</text>
</comment>
<keyword evidence="2" id="KW-1133">Transmembrane helix</keyword>
<dbReference type="Gene3D" id="2.60.40.60">
    <property type="entry name" value="Cadherins"/>
    <property type="match status" value="1"/>
</dbReference>
<keyword evidence="4" id="KW-1185">Reference proteome</keyword>
<dbReference type="EMBL" id="CAUEEQ010079624">
    <property type="protein sequence ID" value="CAJ0968747.1"/>
    <property type="molecule type" value="Genomic_DNA"/>
</dbReference>
<feature type="region of interest" description="Disordered" evidence="1">
    <location>
        <begin position="168"/>
        <end position="191"/>
    </location>
</feature>
<gene>
    <name evidence="3" type="ORF">RIMI_LOCUS23386366</name>
</gene>
<proteinExistence type="predicted"/>
<accession>A0ABN9MPM3</accession>
<evidence type="ECO:0000313" key="3">
    <source>
        <dbReference type="EMBL" id="CAJ0968747.1"/>
    </source>
</evidence>
<protein>
    <submittedName>
        <fullName evidence="3">Uncharacterized protein</fullName>
    </submittedName>
</protein>
<dbReference type="Gene3D" id="4.10.900.10">
    <property type="entry name" value="TCF3-CBD (Catenin binding domain)"/>
    <property type="match status" value="1"/>
</dbReference>
<sequence length="305" mass="34349">MERRHGLLYVNHVSNHVGFRKEKEKADDILKVKKEKDARQGNYTLHLEIYDLQGVVSLENITVYVCDCLGGDVCIEKMPDPPTLSGSAIALILLVPVFFLLLCLLLCKIETKKVMVPVENEPLNSLITYNEESENKDCMAPTVIVHNKTKVGRSNSIQVHSFKNKDENRVGAGTGGFDRSNRRRHSSYHVGRKQSFERVSSLRIQHANAGHRTLTNHSSLQRKFSRTLETTLTKKLHAQMNVPDMYKPRVYAEEGDVSYASSLESISISGSSVNISNVQSFGSKFNMLENICEDHKMKVPTTTDL</sequence>
<keyword evidence="2" id="KW-0812">Transmembrane</keyword>
<feature type="compositionally biased region" description="Basic residues" evidence="1">
    <location>
        <begin position="181"/>
        <end position="191"/>
    </location>
</feature>
<evidence type="ECO:0000313" key="4">
    <source>
        <dbReference type="Proteomes" id="UP001176940"/>
    </source>
</evidence>
<keyword evidence="2" id="KW-0472">Membrane</keyword>
<organism evidence="3 4">
    <name type="scientific">Ranitomeya imitator</name>
    <name type="common">mimic poison frog</name>
    <dbReference type="NCBI Taxonomy" id="111125"/>
    <lineage>
        <taxon>Eukaryota</taxon>
        <taxon>Metazoa</taxon>
        <taxon>Chordata</taxon>
        <taxon>Craniata</taxon>
        <taxon>Vertebrata</taxon>
        <taxon>Euteleostomi</taxon>
        <taxon>Amphibia</taxon>
        <taxon>Batrachia</taxon>
        <taxon>Anura</taxon>
        <taxon>Neobatrachia</taxon>
        <taxon>Hyloidea</taxon>
        <taxon>Dendrobatidae</taxon>
        <taxon>Dendrobatinae</taxon>
        <taxon>Ranitomeya</taxon>
    </lineage>
</organism>
<dbReference type="InterPro" id="IPR027397">
    <property type="entry name" value="Catenin-bd_sf"/>
</dbReference>
<name>A0ABN9MPM3_9NEOB</name>
<evidence type="ECO:0000256" key="2">
    <source>
        <dbReference type="SAM" id="Phobius"/>
    </source>
</evidence>
<dbReference type="Proteomes" id="UP001176940">
    <property type="component" value="Unassembled WGS sequence"/>
</dbReference>
<feature type="transmembrane region" description="Helical" evidence="2">
    <location>
        <begin position="88"/>
        <end position="107"/>
    </location>
</feature>
<evidence type="ECO:0000256" key="1">
    <source>
        <dbReference type="SAM" id="MobiDB-lite"/>
    </source>
</evidence>
<reference evidence="3" key="1">
    <citation type="submission" date="2023-07" db="EMBL/GenBank/DDBJ databases">
        <authorList>
            <person name="Stuckert A."/>
        </authorList>
    </citation>
    <scope>NUCLEOTIDE SEQUENCE</scope>
</reference>